<comment type="caution">
    <text evidence="2">The sequence shown here is derived from an EMBL/GenBank/DDBJ whole genome shotgun (WGS) entry which is preliminary data.</text>
</comment>
<dbReference type="GO" id="GO:0016787">
    <property type="term" value="F:hydrolase activity"/>
    <property type="evidence" value="ECO:0007669"/>
    <property type="project" value="UniProtKB-KW"/>
</dbReference>
<accession>A0A9D9ITM5</accession>
<organism evidence="2 3">
    <name type="scientific">Candidatus Cryptobacteroides excrementipullorum</name>
    <dbReference type="NCBI Taxonomy" id="2840761"/>
    <lineage>
        <taxon>Bacteria</taxon>
        <taxon>Pseudomonadati</taxon>
        <taxon>Bacteroidota</taxon>
        <taxon>Bacteroidia</taxon>
        <taxon>Bacteroidales</taxon>
        <taxon>Candidatus Cryptobacteroides</taxon>
    </lineage>
</organism>
<dbReference type="AlphaFoldDB" id="A0A9D9ITM5"/>
<dbReference type="Gene3D" id="3.40.50.1820">
    <property type="entry name" value="alpha/beta hydrolase"/>
    <property type="match status" value="1"/>
</dbReference>
<dbReference type="SUPFAM" id="SSF53474">
    <property type="entry name" value="alpha/beta-Hydrolases"/>
    <property type="match status" value="1"/>
</dbReference>
<dbReference type="Pfam" id="PF12146">
    <property type="entry name" value="Hydrolase_4"/>
    <property type="match status" value="1"/>
</dbReference>
<keyword evidence="2" id="KW-0378">Hydrolase</keyword>
<dbReference type="InterPro" id="IPR029058">
    <property type="entry name" value="AB_hydrolase_fold"/>
</dbReference>
<dbReference type="InterPro" id="IPR051044">
    <property type="entry name" value="MAG_DAG_Lipase"/>
</dbReference>
<gene>
    <name evidence="2" type="ORF">IAB80_07050</name>
</gene>
<sequence length="316" mass="35317">MTSENNTLFERFKLVSTSDGLEISVLSCGVKGTPAGIVQLVHGMCEYKERYIPFMEYLSENGFVSVIHDHRGHGGSVKSGEDLGYFYEGGARAMVNDVKMVTDWVKRKYPGLPLVLFGHSMGSMVVRSYAKRFDSGLAGLVVCGSPSYNPGLFLGKALASLYGLVAGRRHRPELIQNIAFGAFNRRFRHEGSRNAWICSDPEIVSKYDRDPLCNFQFTADGFLNLFRLMGDAYGLKGWSRDNPSLPVLFISGDQDPCLVSRKKFMKAVRSMRRAGYCDVSFVLYPGMRHEILNENGKEKVWADVLSFSVSARQSRP</sequence>
<dbReference type="Proteomes" id="UP000823771">
    <property type="component" value="Unassembled WGS sequence"/>
</dbReference>
<evidence type="ECO:0000313" key="3">
    <source>
        <dbReference type="Proteomes" id="UP000823771"/>
    </source>
</evidence>
<dbReference type="PANTHER" id="PTHR11614">
    <property type="entry name" value="PHOSPHOLIPASE-RELATED"/>
    <property type="match status" value="1"/>
</dbReference>
<reference evidence="2" key="1">
    <citation type="submission" date="2020-10" db="EMBL/GenBank/DDBJ databases">
        <authorList>
            <person name="Gilroy R."/>
        </authorList>
    </citation>
    <scope>NUCLEOTIDE SEQUENCE</scope>
    <source>
        <strain evidence="2">2478</strain>
    </source>
</reference>
<dbReference type="EMBL" id="JADILZ010000062">
    <property type="protein sequence ID" value="MBO8478627.1"/>
    <property type="molecule type" value="Genomic_DNA"/>
</dbReference>
<protein>
    <submittedName>
        <fullName evidence="2">Alpha/beta fold hydrolase</fullName>
    </submittedName>
</protein>
<name>A0A9D9ITM5_9BACT</name>
<feature type="domain" description="Serine aminopeptidase S33" evidence="1">
    <location>
        <begin position="33"/>
        <end position="295"/>
    </location>
</feature>
<proteinExistence type="predicted"/>
<reference evidence="2" key="2">
    <citation type="journal article" date="2021" name="PeerJ">
        <title>Extensive microbial diversity within the chicken gut microbiome revealed by metagenomics and culture.</title>
        <authorList>
            <person name="Gilroy R."/>
            <person name="Ravi A."/>
            <person name="Getino M."/>
            <person name="Pursley I."/>
            <person name="Horton D.L."/>
            <person name="Alikhan N.F."/>
            <person name="Baker D."/>
            <person name="Gharbi K."/>
            <person name="Hall N."/>
            <person name="Watson M."/>
            <person name="Adriaenssens E.M."/>
            <person name="Foster-Nyarko E."/>
            <person name="Jarju S."/>
            <person name="Secka A."/>
            <person name="Antonio M."/>
            <person name="Oren A."/>
            <person name="Chaudhuri R.R."/>
            <person name="La Ragione R."/>
            <person name="Hildebrand F."/>
            <person name="Pallen M.J."/>
        </authorList>
    </citation>
    <scope>NUCLEOTIDE SEQUENCE</scope>
    <source>
        <strain evidence="2">2478</strain>
    </source>
</reference>
<dbReference type="InterPro" id="IPR022742">
    <property type="entry name" value="Hydrolase_4"/>
</dbReference>
<evidence type="ECO:0000313" key="2">
    <source>
        <dbReference type="EMBL" id="MBO8478627.1"/>
    </source>
</evidence>
<evidence type="ECO:0000259" key="1">
    <source>
        <dbReference type="Pfam" id="PF12146"/>
    </source>
</evidence>